<protein>
    <submittedName>
        <fullName evidence="1">Uncharacterized protein</fullName>
    </submittedName>
</protein>
<gene>
    <name evidence="1" type="ORF">A5CPYCFAH4_06270</name>
</gene>
<keyword evidence="2" id="KW-1185">Reference proteome</keyword>
<name>A0ACA8QUB0_9BACT</name>
<reference evidence="1 2" key="1">
    <citation type="journal article" date="2020" name="Int. J. Syst. Evol. Microbiol.">
        <title>Alistipes communis sp. nov., Alistipes dispar sp. nov. and Alistipes onderdonkii subsp. vulgaris subsp. nov., isolated from human faeces, and creation of Alistipes onderdonkii subsp. onderdonkii subsp. nov.</title>
        <authorList>
            <person name="Sakamoto M."/>
            <person name="Ikeyama N."/>
            <person name="Ogata Y."/>
            <person name="Suda W."/>
            <person name="Iino T."/>
            <person name="Hattori M."/>
            <person name="Ohkuma M."/>
        </authorList>
    </citation>
    <scope>NUCLEOTIDE SEQUENCE [LARGE SCALE GENOMIC DNA]</scope>
    <source>
        <strain evidence="1 2">5CPYCFAH4</strain>
    </source>
</reference>
<dbReference type="Proteomes" id="UP000317465">
    <property type="component" value="Chromosome"/>
</dbReference>
<evidence type="ECO:0000313" key="1">
    <source>
        <dbReference type="EMBL" id="BBL08403.1"/>
    </source>
</evidence>
<organism evidence="1 2">
    <name type="scientific">Alistipes onderdonkii subsp. vulgaris</name>
    <dbReference type="NCBI Taxonomy" id="2585117"/>
    <lineage>
        <taxon>Bacteria</taxon>
        <taxon>Pseudomonadati</taxon>
        <taxon>Bacteroidota</taxon>
        <taxon>Bacteroidia</taxon>
        <taxon>Bacteroidales</taxon>
        <taxon>Rikenellaceae</taxon>
        <taxon>Alistipes</taxon>
    </lineage>
</organism>
<sequence>MLFTVRDGQFYIGDSSFILDIAYSVRDGRVYEGRGEFTNTLFDVLYTIEYGGY</sequence>
<proteinExistence type="predicted"/>
<accession>A0ACA8QUB0</accession>
<dbReference type="EMBL" id="AP019737">
    <property type="protein sequence ID" value="BBL08403.1"/>
    <property type="molecule type" value="Genomic_DNA"/>
</dbReference>
<evidence type="ECO:0000313" key="2">
    <source>
        <dbReference type="Proteomes" id="UP000317465"/>
    </source>
</evidence>